<keyword evidence="3" id="KW-1185">Reference proteome</keyword>
<proteinExistence type="predicted"/>
<evidence type="ECO:0000256" key="1">
    <source>
        <dbReference type="SAM" id="MobiDB-lite"/>
    </source>
</evidence>
<feature type="region of interest" description="Disordered" evidence="1">
    <location>
        <begin position="1"/>
        <end position="25"/>
    </location>
</feature>
<name>A0ABT5D4F5_9BACT</name>
<dbReference type="EMBL" id="JAQNDM010000002">
    <property type="protein sequence ID" value="MDC0708554.1"/>
    <property type="molecule type" value="Genomic_DNA"/>
</dbReference>
<sequence>MPSLNPQPLPALNGADPIHGGRHDTEFHTPQRVLLERAWKRALDAKKRLVIRVTAPWADECAMFDESLAKGGAELNKVLERVETLVLDDNEFERGHQADYLISDLMHLHTVYLVDPATKAWSVIPNVSDAGLLTRYITLWLDSTDFPATLQRLIKEFKPADAAQLPPLQHLVHTALQTTAYSRSYEETFAFFRQVRELAEKNKELFTGLDFAALEIKTVQTLINVGRITFEDVKSLNPELYARMAGVPEHLLEARLYNGVGVLVRKQGLRAAAEAAGALMEALHKELPTSMVTHEGVTIPTTGIRIKNESMVKILQARAGLITREQAVAFANEAEAAGVEFYFRDNIHQIFIALQDYEKAADLVEKALPEWIVFYDGLVAKMKAMGENFTAKGQPQMAQMLALKASVYGKVKERALKARHERAATLRQKIVCPSLKA</sequence>
<dbReference type="Proteomes" id="UP001221838">
    <property type="component" value="Unassembled WGS sequence"/>
</dbReference>
<dbReference type="RefSeq" id="WP_272136511.1">
    <property type="nucleotide sequence ID" value="NZ_JAQNDM010000002.1"/>
</dbReference>
<protein>
    <submittedName>
        <fullName evidence="2">Uncharacterized protein</fullName>
    </submittedName>
</protein>
<evidence type="ECO:0000313" key="2">
    <source>
        <dbReference type="EMBL" id="MDC0708554.1"/>
    </source>
</evidence>
<accession>A0ABT5D4F5</accession>
<organism evidence="2 3">
    <name type="scientific">Stigmatella ashevillensis</name>
    <dbReference type="NCBI Taxonomy" id="2995309"/>
    <lineage>
        <taxon>Bacteria</taxon>
        <taxon>Pseudomonadati</taxon>
        <taxon>Myxococcota</taxon>
        <taxon>Myxococcia</taxon>
        <taxon>Myxococcales</taxon>
        <taxon>Cystobacterineae</taxon>
        <taxon>Archangiaceae</taxon>
        <taxon>Stigmatella</taxon>
    </lineage>
</organism>
<reference evidence="2 3" key="1">
    <citation type="submission" date="2022-11" db="EMBL/GenBank/DDBJ databases">
        <title>Minimal conservation of predation-associated metabolite biosynthetic gene clusters underscores biosynthetic potential of Myxococcota including descriptions for ten novel species: Archangium lansinium sp. nov., Myxococcus landrumus sp. nov., Nannocystis bai.</title>
        <authorList>
            <person name="Ahearne A."/>
            <person name="Stevens C."/>
            <person name="Dowd S."/>
        </authorList>
    </citation>
    <scope>NUCLEOTIDE SEQUENCE [LARGE SCALE GENOMIC DNA]</scope>
    <source>
        <strain evidence="2 3">NCWAL01</strain>
    </source>
</reference>
<gene>
    <name evidence="2" type="ORF">POL68_08740</name>
</gene>
<evidence type="ECO:0000313" key="3">
    <source>
        <dbReference type="Proteomes" id="UP001221838"/>
    </source>
</evidence>
<comment type="caution">
    <text evidence="2">The sequence shown here is derived from an EMBL/GenBank/DDBJ whole genome shotgun (WGS) entry which is preliminary data.</text>
</comment>